<dbReference type="CDD" id="cd01094">
    <property type="entry name" value="Alkanesulfonate_monoxygenase"/>
    <property type="match status" value="1"/>
</dbReference>
<dbReference type="InterPro" id="IPR036661">
    <property type="entry name" value="Luciferase-like_sf"/>
</dbReference>
<sequence length="363" mass="39257">MDVEFLGMGAPNAHSELLDRTGPALDPAYLTRVVRAHEEAGWDHVLFAYSSGSPDPAQCALFAATVTETIKIRLAHRPNASHPTAAARTFASLDALSGGRLTVHVITGGSTADQAREGDHVTKDERYDRTAEWMSVVMRALTQTEPFSHEGRYYRFDDFALQVRPVSSPRPLFSFGGSPPAAYRVGAAQADVFALFGEPLDSTRQQIASIEAAAAAAGRERPRLQIAFRPIIAPTDAQAWAKAEDLLRRITDVAEQRRLAAALAGRAAEPVENAGAQRLIEVAQQQERWDRALWTPTVTAAGNYGSVTALVGSPETVAAALLDYADLGFEIFGLRGYDFIADAEEFGREVIPLVRAEAARRSG</sequence>
<gene>
    <name evidence="6" type="ORF">FMM08_14485</name>
</gene>
<dbReference type="OrthoDB" id="9814695at2"/>
<evidence type="ECO:0000256" key="3">
    <source>
        <dbReference type="ARBA" id="ARBA00023002"/>
    </source>
</evidence>
<dbReference type="EMBL" id="VKAC01000008">
    <property type="protein sequence ID" value="TXR55510.1"/>
    <property type="molecule type" value="Genomic_DNA"/>
</dbReference>
<dbReference type="GO" id="GO:0004497">
    <property type="term" value="F:monooxygenase activity"/>
    <property type="evidence" value="ECO:0007669"/>
    <property type="project" value="UniProtKB-KW"/>
</dbReference>
<dbReference type="Gene3D" id="3.20.20.30">
    <property type="entry name" value="Luciferase-like domain"/>
    <property type="match status" value="1"/>
</dbReference>
<keyword evidence="1" id="KW-0285">Flavoprotein</keyword>
<evidence type="ECO:0000256" key="2">
    <source>
        <dbReference type="ARBA" id="ARBA00022643"/>
    </source>
</evidence>
<dbReference type="InterPro" id="IPR011251">
    <property type="entry name" value="Luciferase-like_dom"/>
</dbReference>
<dbReference type="Proteomes" id="UP000321234">
    <property type="component" value="Unassembled WGS sequence"/>
</dbReference>
<name>A0A5C8ZFD0_9ACTN</name>
<accession>A0A5C8ZFD0</accession>
<protein>
    <submittedName>
        <fullName evidence="6">LLM class flavin-dependent oxidoreductase</fullName>
    </submittedName>
</protein>
<dbReference type="InterPro" id="IPR050172">
    <property type="entry name" value="SsuD_RutA_monooxygenase"/>
</dbReference>
<evidence type="ECO:0000256" key="1">
    <source>
        <dbReference type="ARBA" id="ARBA00022630"/>
    </source>
</evidence>
<comment type="caution">
    <text evidence="6">The sequence shown here is derived from an EMBL/GenBank/DDBJ whole genome shotgun (WGS) entry which is preliminary data.</text>
</comment>
<proteinExistence type="predicted"/>
<dbReference type="Pfam" id="PF00296">
    <property type="entry name" value="Bac_luciferase"/>
    <property type="match status" value="1"/>
</dbReference>
<dbReference type="PANTHER" id="PTHR42847">
    <property type="entry name" value="ALKANESULFONATE MONOOXYGENASE"/>
    <property type="match status" value="1"/>
</dbReference>
<keyword evidence="7" id="KW-1185">Reference proteome</keyword>
<evidence type="ECO:0000259" key="5">
    <source>
        <dbReference type="Pfam" id="PF00296"/>
    </source>
</evidence>
<dbReference type="PANTHER" id="PTHR42847:SF4">
    <property type="entry name" value="ALKANESULFONATE MONOOXYGENASE-RELATED"/>
    <property type="match status" value="1"/>
</dbReference>
<organism evidence="6 7">
    <name type="scientific">Quadrisphaera setariae</name>
    <dbReference type="NCBI Taxonomy" id="2593304"/>
    <lineage>
        <taxon>Bacteria</taxon>
        <taxon>Bacillati</taxon>
        <taxon>Actinomycetota</taxon>
        <taxon>Actinomycetes</taxon>
        <taxon>Kineosporiales</taxon>
        <taxon>Kineosporiaceae</taxon>
        <taxon>Quadrisphaera</taxon>
    </lineage>
</organism>
<feature type="domain" description="Luciferase-like" evidence="5">
    <location>
        <begin position="21"/>
        <end position="329"/>
    </location>
</feature>
<dbReference type="SUPFAM" id="SSF51679">
    <property type="entry name" value="Bacterial luciferase-like"/>
    <property type="match status" value="1"/>
</dbReference>
<evidence type="ECO:0000256" key="4">
    <source>
        <dbReference type="ARBA" id="ARBA00023033"/>
    </source>
</evidence>
<reference evidence="6 7" key="1">
    <citation type="submission" date="2019-07" db="EMBL/GenBank/DDBJ databases">
        <title>Quadrisphaera sp. strain DD2A genome sequencing and assembly.</title>
        <authorList>
            <person name="Kim I."/>
        </authorList>
    </citation>
    <scope>NUCLEOTIDE SEQUENCE [LARGE SCALE GENOMIC DNA]</scope>
    <source>
        <strain evidence="6 7">DD2A</strain>
    </source>
</reference>
<keyword evidence="2" id="KW-0288">FMN</keyword>
<dbReference type="GO" id="GO:0016705">
    <property type="term" value="F:oxidoreductase activity, acting on paired donors, with incorporation or reduction of molecular oxygen"/>
    <property type="evidence" value="ECO:0007669"/>
    <property type="project" value="InterPro"/>
</dbReference>
<evidence type="ECO:0000313" key="6">
    <source>
        <dbReference type="EMBL" id="TXR55510.1"/>
    </source>
</evidence>
<keyword evidence="4" id="KW-0503">Monooxygenase</keyword>
<dbReference type="AlphaFoldDB" id="A0A5C8ZFD0"/>
<evidence type="ECO:0000313" key="7">
    <source>
        <dbReference type="Proteomes" id="UP000321234"/>
    </source>
</evidence>
<dbReference type="RefSeq" id="WP_147927086.1">
    <property type="nucleotide sequence ID" value="NZ_VKAC01000008.1"/>
</dbReference>
<keyword evidence="3" id="KW-0560">Oxidoreductase</keyword>